<dbReference type="InterPro" id="IPR037121">
    <property type="entry name" value="Ribosomal_bL25_C"/>
</dbReference>
<evidence type="ECO:0000256" key="3">
    <source>
        <dbReference type="ARBA" id="ARBA00022980"/>
    </source>
</evidence>
<protein>
    <recommendedName>
        <fullName evidence="5">Large ribosomal subunit protein bL25</fullName>
    </recommendedName>
    <alternativeName>
        <fullName evidence="5">General stress protein CTC</fullName>
    </alternativeName>
</protein>
<gene>
    <name evidence="5" type="primary">rplY</name>
    <name evidence="5" type="synonym">ctc</name>
    <name evidence="9" type="ORF">C0186_02860</name>
</gene>
<dbReference type="Pfam" id="PF14693">
    <property type="entry name" value="Ribosomal_TL5_C"/>
    <property type="match status" value="1"/>
</dbReference>
<evidence type="ECO:0000256" key="1">
    <source>
        <dbReference type="ARBA" id="ARBA00022730"/>
    </source>
</evidence>
<comment type="caution">
    <text evidence="9">The sequence shown here is derived from an EMBL/GenBank/DDBJ whole genome shotgun (WGS) entry which is preliminary data.</text>
</comment>
<feature type="compositionally biased region" description="Basic and acidic residues" evidence="6">
    <location>
        <begin position="200"/>
        <end position="214"/>
    </location>
</feature>
<dbReference type="Gene3D" id="2.170.120.20">
    <property type="entry name" value="Ribosomal protein L25, beta domain"/>
    <property type="match status" value="1"/>
</dbReference>
<evidence type="ECO:0000256" key="6">
    <source>
        <dbReference type="SAM" id="MobiDB-lite"/>
    </source>
</evidence>
<dbReference type="GO" id="GO:0003735">
    <property type="term" value="F:structural constituent of ribosome"/>
    <property type="evidence" value="ECO:0007669"/>
    <property type="project" value="InterPro"/>
</dbReference>
<keyword evidence="2 5" id="KW-0694">RNA-binding</keyword>
<keyword evidence="4 5" id="KW-0687">Ribonucleoprotein</keyword>
<sequence>MERFVLNAEKRERTGKAVARQLRNKGIIPCIVYKGGYSVPVQIRAKELLPFMNIATREKLFVTLKLNGEEKQAILQDYQVDPVSGKLLHVDFMEVSATEKIRVTVPVVLVGEPIGVKQDKGVLQHGISEIEIEAIPEKIPGHIEVDVSNLKVWDAIHVRDIKFEEGIKVISDPDEVIATITLEEEEVEAAAPVEETPEPEVIKKGKKAEEEEEK</sequence>
<evidence type="ECO:0000256" key="2">
    <source>
        <dbReference type="ARBA" id="ARBA00022884"/>
    </source>
</evidence>
<evidence type="ECO:0000256" key="5">
    <source>
        <dbReference type="HAMAP-Rule" id="MF_01334"/>
    </source>
</evidence>
<name>A0A2J6WN51_9BACT</name>
<feature type="domain" description="Large ribosomal subunit protein bL25 L25" evidence="7">
    <location>
        <begin position="6"/>
        <end position="92"/>
    </location>
</feature>
<proteinExistence type="inferred from homology"/>
<dbReference type="AlphaFoldDB" id="A0A2J6WN51"/>
<comment type="similarity">
    <text evidence="5">Belongs to the bacterial ribosomal protein bL25 family. CTC subfamily.</text>
</comment>
<dbReference type="GO" id="GO:0008097">
    <property type="term" value="F:5S rRNA binding"/>
    <property type="evidence" value="ECO:0007669"/>
    <property type="project" value="InterPro"/>
</dbReference>
<dbReference type="PANTHER" id="PTHR33284">
    <property type="entry name" value="RIBOSOMAL PROTEIN L25/GLN-TRNA SYNTHETASE, ANTI-CODON-BINDING DOMAIN-CONTAINING PROTEIN"/>
    <property type="match status" value="1"/>
</dbReference>
<dbReference type="SUPFAM" id="SSF50715">
    <property type="entry name" value="Ribosomal protein L25-like"/>
    <property type="match status" value="1"/>
</dbReference>
<evidence type="ECO:0000313" key="9">
    <source>
        <dbReference type="EMBL" id="PMP71796.1"/>
    </source>
</evidence>
<dbReference type="InterPro" id="IPR029751">
    <property type="entry name" value="Ribosomal_L25_dom"/>
</dbReference>
<dbReference type="NCBIfam" id="TIGR00731">
    <property type="entry name" value="bL25_bact_ctc"/>
    <property type="match status" value="1"/>
</dbReference>
<keyword evidence="1 5" id="KW-0699">rRNA-binding</keyword>
<comment type="subunit">
    <text evidence="5">Part of the 50S ribosomal subunit; part of the 5S rRNA/L5/L18/L25 subcomplex. Contacts the 5S rRNA. Binds to the 5S rRNA independently of L5 and L18.</text>
</comment>
<dbReference type="InterPro" id="IPR020930">
    <property type="entry name" value="Ribosomal_uL5_bac-type"/>
</dbReference>
<dbReference type="InterPro" id="IPR011035">
    <property type="entry name" value="Ribosomal_bL25/Gln-tRNA_synth"/>
</dbReference>
<evidence type="ECO:0000259" key="7">
    <source>
        <dbReference type="Pfam" id="PF01386"/>
    </source>
</evidence>
<dbReference type="Gene3D" id="2.40.240.10">
    <property type="entry name" value="Ribosomal Protein L25, Chain P"/>
    <property type="match status" value="1"/>
</dbReference>
<dbReference type="Proteomes" id="UP000242288">
    <property type="component" value="Unassembled WGS sequence"/>
</dbReference>
<dbReference type="EMBL" id="PNIO01000022">
    <property type="protein sequence ID" value="PMP71796.1"/>
    <property type="molecule type" value="Genomic_DNA"/>
</dbReference>
<dbReference type="GO" id="GO:0006412">
    <property type="term" value="P:translation"/>
    <property type="evidence" value="ECO:0007669"/>
    <property type="project" value="UniProtKB-UniRule"/>
</dbReference>
<feature type="region of interest" description="Disordered" evidence="6">
    <location>
        <begin position="187"/>
        <end position="214"/>
    </location>
</feature>
<evidence type="ECO:0000313" key="10">
    <source>
        <dbReference type="Proteomes" id="UP000242288"/>
    </source>
</evidence>
<dbReference type="GO" id="GO:0022625">
    <property type="term" value="C:cytosolic large ribosomal subunit"/>
    <property type="evidence" value="ECO:0007669"/>
    <property type="project" value="TreeGrafter"/>
</dbReference>
<organism evidence="9 10">
    <name type="scientific">Thermodesulfovibrio aggregans</name>
    <dbReference type="NCBI Taxonomy" id="86166"/>
    <lineage>
        <taxon>Bacteria</taxon>
        <taxon>Pseudomonadati</taxon>
        <taxon>Nitrospirota</taxon>
        <taxon>Thermodesulfovibrionia</taxon>
        <taxon>Thermodesulfovibrionales</taxon>
        <taxon>Thermodesulfovibrionaceae</taxon>
        <taxon>Thermodesulfovibrio</taxon>
    </lineage>
</organism>
<dbReference type="PANTHER" id="PTHR33284:SF1">
    <property type="entry name" value="RIBOSOMAL PROTEIN L25_GLN-TRNA SYNTHETASE, ANTI-CODON-BINDING DOMAIN-CONTAINING PROTEIN"/>
    <property type="match status" value="1"/>
</dbReference>
<evidence type="ECO:0000256" key="4">
    <source>
        <dbReference type="ARBA" id="ARBA00023274"/>
    </source>
</evidence>
<dbReference type="HAMAP" id="MF_01334">
    <property type="entry name" value="Ribosomal_bL25_CTC"/>
    <property type="match status" value="1"/>
</dbReference>
<dbReference type="Pfam" id="PF01386">
    <property type="entry name" value="Ribosomal_L25p"/>
    <property type="match status" value="1"/>
</dbReference>
<dbReference type="InterPro" id="IPR020056">
    <property type="entry name" value="Rbsml_bL25/Gln-tRNA_synth_N"/>
</dbReference>
<accession>A0A2J6WN51</accession>
<comment type="function">
    <text evidence="5">This is one of the proteins that binds to the 5S RNA in the ribosome where it forms part of the central protuberance.</text>
</comment>
<dbReference type="InterPro" id="IPR001021">
    <property type="entry name" value="Ribosomal_bL25_long"/>
</dbReference>
<feature type="domain" description="Large ribosomal subunit protein bL25 beta" evidence="8">
    <location>
        <begin position="100"/>
        <end position="181"/>
    </location>
</feature>
<evidence type="ECO:0000259" key="8">
    <source>
        <dbReference type="Pfam" id="PF14693"/>
    </source>
</evidence>
<reference evidence="9 10" key="1">
    <citation type="submission" date="2018-01" db="EMBL/GenBank/DDBJ databases">
        <title>Metagenomic assembled genomes from two thermal pools in the Uzon Caldera, Kamchatka, Russia.</title>
        <authorList>
            <person name="Wilkins L."/>
            <person name="Ettinger C."/>
        </authorList>
    </citation>
    <scope>NUCLEOTIDE SEQUENCE [LARGE SCALE GENOMIC DNA]</scope>
    <source>
        <strain evidence="9">ZAV-04</strain>
    </source>
</reference>
<keyword evidence="3 5" id="KW-0689">Ribosomal protein</keyword>
<dbReference type="InterPro" id="IPR020057">
    <property type="entry name" value="Ribosomal_bL25_b-dom"/>
</dbReference>
<dbReference type="CDD" id="cd00495">
    <property type="entry name" value="Ribosomal_L25_TL5_CTC"/>
    <property type="match status" value="1"/>
</dbReference>